<dbReference type="EMBL" id="VSSQ01031707">
    <property type="protein sequence ID" value="MPM82708.1"/>
    <property type="molecule type" value="Genomic_DNA"/>
</dbReference>
<feature type="compositionally biased region" description="Polar residues" evidence="1">
    <location>
        <begin position="9"/>
        <end position="20"/>
    </location>
</feature>
<feature type="region of interest" description="Disordered" evidence="1">
    <location>
        <begin position="1"/>
        <end position="20"/>
    </location>
</feature>
<dbReference type="AlphaFoldDB" id="A0A645D0R8"/>
<comment type="caution">
    <text evidence="2">The sequence shown here is derived from an EMBL/GenBank/DDBJ whole genome shotgun (WGS) entry which is preliminary data.</text>
</comment>
<reference evidence="2" key="1">
    <citation type="submission" date="2019-08" db="EMBL/GenBank/DDBJ databases">
        <authorList>
            <person name="Kucharzyk K."/>
            <person name="Murdoch R.W."/>
            <person name="Higgins S."/>
            <person name="Loffler F."/>
        </authorList>
    </citation>
    <scope>NUCLEOTIDE SEQUENCE</scope>
</reference>
<sequence length="144" mass="15618">MRVLVRSLSEPNTGSKNSASTLSNAITAPASTSFTLNVFFKINGIMPSYTCQNALIDIKARPTRMVRLLLSFILSSPLVRHSSPCGQCPLCHKILVLLYYFARTGSMTFLPVCTKACKNFTVLPVCCAGGVKFVTLACHNINAL</sequence>
<proteinExistence type="predicted"/>
<organism evidence="2">
    <name type="scientific">bioreactor metagenome</name>
    <dbReference type="NCBI Taxonomy" id="1076179"/>
    <lineage>
        <taxon>unclassified sequences</taxon>
        <taxon>metagenomes</taxon>
        <taxon>ecological metagenomes</taxon>
    </lineage>
</organism>
<gene>
    <name evidence="2" type="ORF">SDC9_129770</name>
</gene>
<evidence type="ECO:0000313" key="2">
    <source>
        <dbReference type="EMBL" id="MPM82708.1"/>
    </source>
</evidence>
<protein>
    <submittedName>
        <fullName evidence="2">Uncharacterized protein</fullName>
    </submittedName>
</protein>
<accession>A0A645D0R8</accession>
<name>A0A645D0R8_9ZZZZ</name>
<evidence type="ECO:0000256" key="1">
    <source>
        <dbReference type="SAM" id="MobiDB-lite"/>
    </source>
</evidence>